<name>A0A0F9T1U7_9ZZZZ</name>
<dbReference type="EMBL" id="LAZR01002036">
    <property type="protein sequence ID" value="KKN35463.1"/>
    <property type="molecule type" value="Genomic_DNA"/>
</dbReference>
<dbReference type="AlphaFoldDB" id="A0A0F9T1U7"/>
<accession>A0A0F9T1U7</accession>
<gene>
    <name evidence="1" type="ORF">LCGC14_0783150</name>
</gene>
<comment type="caution">
    <text evidence="1">The sequence shown here is derived from an EMBL/GenBank/DDBJ whole genome shotgun (WGS) entry which is preliminary data.</text>
</comment>
<protein>
    <recommendedName>
        <fullName evidence="2">Lipoprotein</fullName>
    </recommendedName>
</protein>
<dbReference type="PROSITE" id="PS51257">
    <property type="entry name" value="PROKAR_LIPOPROTEIN"/>
    <property type="match status" value="1"/>
</dbReference>
<evidence type="ECO:0008006" key="2">
    <source>
        <dbReference type="Google" id="ProtNLM"/>
    </source>
</evidence>
<reference evidence="1" key="1">
    <citation type="journal article" date="2015" name="Nature">
        <title>Complex archaea that bridge the gap between prokaryotes and eukaryotes.</title>
        <authorList>
            <person name="Spang A."/>
            <person name="Saw J.H."/>
            <person name="Jorgensen S.L."/>
            <person name="Zaremba-Niedzwiedzka K."/>
            <person name="Martijn J."/>
            <person name="Lind A.E."/>
            <person name="van Eijk R."/>
            <person name="Schleper C."/>
            <person name="Guy L."/>
            <person name="Ettema T.J."/>
        </authorList>
    </citation>
    <scope>NUCLEOTIDE SEQUENCE</scope>
</reference>
<evidence type="ECO:0000313" key="1">
    <source>
        <dbReference type="EMBL" id="KKN35463.1"/>
    </source>
</evidence>
<organism evidence="1">
    <name type="scientific">marine sediment metagenome</name>
    <dbReference type="NCBI Taxonomy" id="412755"/>
    <lineage>
        <taxon>unclassified sequences</taxon>
        <taxon>metagenomes</taxon>
        <taxon>ecological metagenomes</taxon>
    </lineage>
</organism>
<sequence>MKKLLIVLVVIGMLISGCTSAGPFVTDISSDGNGRLIITKNTVVYNSFLGVVTDGNKPIVYRIKVGPGREGRWRGL</sequence>
<proteinExistence type="predicted"/>